<evidence type="ECO:0000256" key="10">
    <source>
        <dbReference type="ARBA" id="ARBA00023077"/>
    </source>
</evidence>
<evidence type="ECO:0000256" key="6">
    <source>
        <dbReference type="ARBA" id="ARBA00022692"/>
    </source>
</evidence>
<evidence type="ECO:0000256" key="8">
    <source>
        <dbReference type="ARBA" id="ARBA00023004"/>
    </source>
</evidence>
<evidence type="ECO:0000313" key="18">
    <source>
        <dbReference type="EMBL" id="AFT68580.1"/>
    </source>
</evidence>
<dbReference type="PANTHER" id="PTHR32552:SF68">
    <property type="entry name" value="FERRICHROME OUTER MEMBRANE TRANSPORTER_PHAGE RECEPTOR"/>
    <property type="match status" value="1"/>
</dbReference>
<evidence type="ECO:0000256" key="3">
    <source>
        <dbReference type="ARBA" id="ARBA00022448"/>
    </source>
</evidence>
<dbReference type="GO" id="GO:0038023">
    <property type="term" value="F:signaling receptor activity"/>
    <property type="evidence" value="ECO:0007669"/>
    <property type="project" value="InterPro"/>
</dbReference>
<evidence type="ECO:0000256" key="12">
    <source>
        <dbReference type="ARBA" id="ARBA00023170"/>
    </source>
</evidence>
<dbReference type="PATRIC" id="fig|930169.3.peg.288"/>
<keyword evidence="19" id="KW-1185">Reference proteome</keyword>
<dbReference type="SMART" id="SM00965">
    <property type="entry name" value="STN"/>
    <property type="match status" value="1"/>
</dbReference>
<dbReference type="Pfam" id="PF07715">
    <property type="entry name" value="Plug"/>
    <property type="match status" value="1"/>
</dbReference>
<keyword evidence="12" id="KW-0675">Receptor</keyword>
<feature type="chain" id="PRO_5003829415" evidence="16">
    <location>
        <begin position="26"/>
        <end position="799"/>
    </location>
</feature>
<evidence type="ECO:0000256" key="11">
    <source>
        <dbReference type="ARBA" id="ARBA00023136"/>
    </source>
</evidence>
<protein>
    <submittedName>
        <fullName evidence="18">Iron complex outermembrane recepter protein</fullName>
    </submittedName>
</protein>
<evidence type="ECO:0000256" key="16">
    <source>
        <dbReference type="SAM" id="SignalP"/>
    </source>
</evidence>
<feature type="domain" description="Secretin/TonB short N-terminal" evidence="17">
    <location>
        <begin position="61"/>
        <end position="112"/>
    </location>
</feature>
<dbReference type="InterPro" id="IPR012910">
    <property type="entry name" value="Plug_dom"/>
</dbReference>
<dbReference type="InterPro" id="IPR037066">
    <property type="entry name" value="Plug_dom_sf"/>
</dbReference>
<dbReference type="Pfam" id="PF07660">
    <property type="entry name" value="STN"/>
    <property type="match status" value="1"/>
</dbReference>
<keyword evidence="8" id="KW-0408">Iron</keyword>
<dbReference type="Gene3D" id="3.55.50.30">
    <property type="match status" value="1"/>
</dbReference>
<evidence type="ECO:0000256" key="9">
    <source>
        <dbReference type="ARBA" id="ARBA00023065"/>
    </source>
</evidence>
<dbReference type="Proteomes" id="UP000006286">
    <property type="component" value="Chromosome"/>
</dbReference>
<keyword evidence="4 14" id="KW-1134">Transmembrane beta strand</keyword>
<dbReference type="NCBIfam" id="TIGR01783">
    <property type="entry name" value="TonB-siderophor"/>
    <property type="match status" value="1"/>
</dbReference>
<evidence type="ECO:0000256" key="1">
    <source>
        <dbReference type="ARBA" id="ARBA00004571"/>
    </source>
</evidence>
<dbReference type="Gene3D" id="2.170.130.10">
    <property type="entry name" value="TonB-dependent receptor, plug domain"/>
    <property type="match status" value="1"/>
</dbReference>
<dbReference type="InterPro" id="IPR010105">
    <property type="entry name" value="TonB_sidphr_rcpt"/>
</dbReference>
<keyword evidence="6 14" id="KW-0812">Transmembrane</keyword>
<sequence length="799" mass="87570">MPSQPTLHRAWPLLGALLLPLTATAQNNDTGSAALTATRAYAIPAGPLGQVLSRFASESGLMFSAAATLTEGKRSPGLRGEYSVEEGLARLLQGSGLRHRLTGDGTLTLERQEQTHALQAVSVTGTAQARYESRYADSSLRLPKNLADTPRSIDVIPEQLMLDQQAREMADAFRMSPNIVVGDGYGNTREHTLIRGFNRNDNIYRNGIPASNASRIDPATIDNVQIIKGPVADIGRMSPGGIVNIETKQPRFQRGHSLAMTFDEHGQRRGVIDLTGPVGDSQNLAYRVTGAVEDSETFRDTNVDRRFLSSSLLWQGDSGVRVGLNHEYTRDRRDIDRGLITVATGNSKRRIVDVPRDTRYDGNIPNERDSEVHLGELSVIIPLANPAWEIDNKLFYSQEDNDDLRAEVAAAGPDNGLPDGTLARRVISNQDQKIVHKFFRSQLVGDIGTVIPVRLATGVEYREFHQEWKNFSGAPQVGGTVQDPDSFTLVNDIGTPVNAQSFDVTLTSYGVFSATDFSLTDTLTLDIGLRYERFENDYHHENLLTNETRDLDSGHNNKLTKGAGLVWKATPALNLYLSYADTFEPQNIYTGNQQVIQQDPSEGRQVEAGAKWHSEDNRYFITAAVFDLREDDVVETVNGEPVPTGGITSQGLELTVTANPVTGFNLRAGVGVLDAEIDSDNTATDGNRPRNVPKTTASLWASYEFQNAENILKGLGVGGGVTYASNRYGDNAHSLDIGDYTVLDAGVWYYLPLHSGERWRFDLGVKNLSDEEYYTASGGDYRISVGAPRTVFGGVKLEF</sequence>
<feature type="signal peptide" evidence="16">
    <location>
        <begin position="1"/>
        <end position="25"/>
    </location>
</feature>
<dbReference type="RefSeq" id="WP_014992661.1">
    <property type="nucleotide sequence ID" value="NC_018691.1"/>
</dbReference>
<evidence type="ECO:0000256" key="2">
    <source>
        <dbReference type="ARBA" id="ARBA00009810"/>
    </source>
</evidence>
<evidence type="ECO:0000256" key="13">
    <source>
        <dbReference type="ARBA" id="ARBA00023237"/>
    </source>
</evidence>
<dbReference type="SUPFAM" id="SSF56935">
    <property type="entry name" value="Porins"/>
    <property type="match status" value="1"/>
</dbReference>
<dbReference type="InterPro" id="IPR000531">
    <property type="entry name" value="Beta-barrel_TonB"/>
</dbReference>
<dbReference type="InterPro" id="IPR011662">
    <property type="entry name" value="Secretin/TonB_short_N"/>
</dbReference>
<reference evidence="18 19" key="1">
    <citation type="journal article" date="2012" name="J. Bacteriol.">
        <title>Complete genome sequence of Alcanivorax dieselolei type strain B5.</title>
        <authorList>
            <person name="Lai Q."/>
            <person name="Li W."/>
            <person name="Shao Z."/>
        </authorList>
    </citation>
    <scope>NUCLEOTIDE SEQUENCE [LARGE SCALE GENOMIC DNA]</scope>
    <source>
        <strain evidence="19">DSM 16502 / CGMCC 1.3690 / B-5</strain>
    </source>
</reference>
<dbReference type="STRING" id="930169.B5T_00293"/>
<evidence type="ECO:0000256" key="4">
    <source>
        <dbReference type="ARBA" id="ARBA00022452"/>
    </source>
</evidence>
<gene>
    <name evidence="18" type="ordered locus">B5T_00293</name>
</gene>
<dbReference type="KEGG" id="adi:B5T_00293"/>
<evidence type="ECO:0000313" key="19">
    <source>
        <dbReference type="Proteomes" id="UP000006286"/>
    </source>
</evidence>
<organism evidence="18 19">
    <name type="scientific">Alcanivorax dieselolei (strain DSM 16502 / CGMCC 1.3690 / MCCC 1A00001 / B-5)</name>
    <name type="common">Alloalcanivorax dieselolei</name>
    <dbReference type="NCBI Taxonomy" id="930169"/>
    <lineage>
        <taxon>Bacteria</taxon>
        <taxon>Pseudomonadati</taxon>
        <taxon>Pseudomonadota</taxon>
        <taxon>Gammaproteobacteria</taxon>
        <taxon>Oceanospirillales</taxon>
        <taxon>Alcanivoracaceae</taxon>
        <taxon>Alloalcanivorax</taxon>
    </lineage>
</organism>
<dbReference type="CDD" id="cd01347">
    <property type="entry name" value="ligand_gated_channel"/>
    <property type="match status" value="1"/>
</dbReference>
<evidence type="ECO:0000256" key="14">
    <source>
        <dbReference type="PROSITE-ProRule" id="PRU01360"/>
    </source>
</evidence>
<keyword evidence="9" id="KW-0406">Ion transport</keyword>
<dbReference type="HOGENOM" id="CLU_008287_9_4_6"/>
<keyword evidence="13 14" id="KW-0998">Cell outer membrane</keyword>
<dbReference type="PROSITE" id="PS52016">
    <property type="entry name" value="TONB_DEPENDENT_REC_3"/>
    <property type="match status" value="1"/>
</dbReference>
<name>K0C7U2_ALCDB</name>
<dbReference type="InterPro" id="IPR039426">
    <property type="entry name" value="TonB-dep_rcpt-like"/>
</dbReference>
<comment type="subcellular location">
    <subcellularLocation>
        <location evidence="1 14">Cell outer membrane</location>
        <topology evidence="1 14">Multi-pass membrane protein</topology>
    </subcellularLocation>
</comment>
<dbReference type="GO" id="GO:0009279">
    <property type="term" value="C:cell outer membrane"/>
    <property type="evidence" value="ECO:0007669"/>
    <property type="project" value="UniProtKB-SubCell"/>
</dbReference>
<keyword evidence="3 14" id="KW-0813">Transport</keyword>
<proteinExistence type="inferred from homology"/>
<keyword evidence="7 16" id="KW-0732">Signal</keyword>
<dbReference type="InterPro" id="IPR036942">
    <property type="entry name" value="Beta-barrel_TonB_sf"/>
</dbReference>
<comment type="similarity">
    <text evidence="2 14 15">Belongs to the TonB-dependent receptor family.</text>
</comment>
<dbReference type="GO" id="GO:0015344">
    <property type="term" value="F:siderophore uptake transmembrane transporter activity"/>
    <property type="evidence" value="ECO:0007669"/>
    <property type="project" value="TreeGrafter"/>
</dbReference>
<evidence type="ECO:0000256" key="15">
    <source>
        <dbReference type="RuleBase" id="RU003357"/>
    </source>
</evidence>
<evidence type="ECO:0000256" key="7">
    <source>
        <dbReference type="ARBA" id="ARBA00022729"/>
    </source>
</evidence>
<keyword evidence="11 14" id="KW-0472">Membrane</keyword>
<dbReference type="Gene3D" id="2.40.170.20">
    <property type="entry name" value="TonB-dependent receptor, beta-barrel domain"/>
    <property type="match status" value="1"/>
</dbReference>
<dbReference type="GO" id="GO:0015891">
    <property type="term" value="P:siderophore transport"/>
    <property type="evidence" value="ECO:0007669"/>
    <property type="project" value="InterPro"/>
</dbReference>
<accession>K0C7U2</accession>
<keyword evidence="5" id="KW-0410">Iron transport</keyword>
<dbReference type="PANTHER" id="PTHR32552">
    <property type="entry name" value="FERRICHROME IRON RECEPTOR-RELATED"/>
    <property type="match status" value="1"/>
</dbReference>
<evidence type="ECO:0000259" key="17">
    <source>
        <dbReference type="SMART" id="SM00965"/>
    </source>
</evidence>
<keyword evidence="10 15" id="KW-0798">TonB box</keyword>
<dbReference type="AlphaFoldDB" id="K0C7U2"/>
<evidence type="ECO:0000256" key="5">
    <source>
        <dbReference type="ARBA" id="ARBA00022496"/>
    </source>
</evidence>
<dbReference type="eggNOG" id="COG4773">
    <property type="taxonomic scope" value="Bacteria"/>
</dbReference>
<dbReference type="Pfam" id="PF00593">
    <property type="entry name" value="TonB_dep_Rec_b-barrel"/>
    <property type="match status" value="1"/>
</dbReference>
<dbReference type="EMBL" id="CP003466">
    <property type="protein sequence ID" value="AFT68580.1"/>
    <property type="molecule type" value="Genomic_DNA"/>
</dbReference>